<reference evidence="3 4" key="1">
    <citation type="journal article" date="2017" name="G3 (Bethesda)">
        <title>First Draft Genome Sequence of the Pathogenic Fungus Lomentospora prolificans (Formerly Scedosporium prolificans).</title>
        <authorList>
            <person name="Luo R."/>
            <person name="Zimin A."/>
            <person name="Workman R."/>
            <person name="Fan Y."/>
            <person name="Pertea G."/>
            <person name="Grossman N."/>
            <person name="Wear M.P."/>
            <person name="Jia B."/>
            <person name="Miller H."/>
            <person name="Casadevall A."/>
            <person name="Timp W."/>
            <person name="Zhang S.X."/>
            <person name="Salzberg S.L."/>
        </authorList>
    </citation>
    <scope>NUCLEOTIDE SEQUENCE [LARGE SCALE GENOMIC DNA]</scope>
    <source>
        <strain evidence="3 4">JHH-5317</strain>
    </source>
</reference>
<dbReference type="Pfam" id="PF08241">
    <property type="entry name" value="Methyltransf_11"/>
    <property type="match status" value="1"/>
</dbReference>
<keyword evidence="4" id="KW-1185">Reference proteome</keyword>
<evidence type="ECO:0000256" key="1">
    <source>
        <dbReference type="SAM" id="SignalP"/>
    </source>
</evidence>
<feature type="domain" description="Methyltransferase type 11" evidence="2">
    <location>
        <begin position="97"/>
        <end position="204"/>
    </location>
</feature>
<dbReference type="SUPFAM" id="SSF53335">
    <property type="entry name" value="S-adenosyl-L-methionine-dependent methyltransferases"/>
    <property type="match status" value="1"/>
</dbReference>
<dbReference type="Gene3D" id="3.40.50.150">
    <property type="entry name" value="Vaccinia Virus protein VP39"/>
    <property type="match status" value="1"/>
</dbReference>
<evidence type="ECO:0000259" key="2">
    <source>
        <dbReference type="Pfam" id="PF08241"/>
    </source>
</evidence>
<dbReference type="VEuPathDB" id="FungiDB:jhhlp_006311"/>
<dbReference type="InParanoid" id="A0A2N3N5I0"/>
<dbReference type="InterPro" id="IPR013216">
    <property type="entry name" value="Methyltransf_11"/>
</dbReference>
<feature type="signal peptide" evidence="1">
    <location>
        <begin position="1"/>
        <end position="34"/>
    </location>
</feature>
<keyword evidence="1" id="KW-0732">Signal</keyword>
<name>A0A2N3N5I0_9PEZI</name>
<proteinExistence type="predicted"/>
<evidence type="ECO:0000313" key="4">
    <source>
        <dbReference type="Proteomes" id="UP000233524"/>
    </source>
</evidence>
<dbReference type="EMBL" id="NLAX01000701">
    <property type="protein sequence ID" value="PKS07703.1"/>
    <property type="molecule type" value="Genomic_DNA"/>
</dbReference>
<dbReference type="InterPro" id="IPR052356">
    <property type="entry name" value="Thiol_S-MT"/>
</dbReference>
<sequence length="278" mass="31082">MSLSDVLASHIGPWLFLLLSVRHLPATIVQQVRAGSVSTLFSWAALRDAWFFNFWTTVSPEIRKSGDELVTALLQGKVRAGVITDRAEHPPMGGTVLEIGSGTGLWAELLARDSPGVDRVFGVEPNPASLKVLRRRVREAGIGDRYVVVPVGVEDVAYGEWEGHRVEKGSVDCVVTVLCMCSVPRPEEIAREVYGYLRDGGRWYVFEHVRADGCGWWIRFYQAVLNLFWPTCIGGCQLTRPTGEWLRQAGKWSDVDLERCVDEPWHKCIPHILGVLTK</sequence>
<accession>A0A2N3N5I0</accession>
<dbReference type="GO" id="GO:0008757">
    <property type="term" value="F:S-adenosylmethionine-dependent methyltransferase activity"/>
    <property type="evidence" value="ECO:0007669"/>
    <property type="project" value="InterPro"/>
</dbReference>
<dbReference type="PANTHER" id="PTHR45036:SF1">
    <property type="entry name" value="METHYLTRANSFERASE LIKE 7A"/>
    <property type="match status" value="1"/>
</dbReference>
<organism evidence="3 4">
    <name type="scientific">Lomentospora prolificans</name>
    <dbReference type="NCBI Taxonomy" id="41688"/>
    <lineage>
        <taxon>Eukaryota</taxon>
        <taxon>Fungi</taxon>
        <taxon>Dikarya</taxon>
        <taxon>Ascomycota</taxon>
        <taxon>Pezizomycotina</taxon>
        <taxon>Sordariomycetes</taxon>
        <taxon>Hypocreomycetidae</taxon>
        <taxon>Microascales</taxon>
        <taxon>Microascaceae</taxon>
        <taxon>Lomentospora</taxon>
    </lineage>
</organism>
<dbReference type="OrthoDB" id="540004at2759"/>
<dbReference type="PANTHER" id="PTHR45036">
    <property type="entry name" value="METHYLTRANSFERASE LIKE 7B"/>
    <property type="match status" value="1"/>
</dbReference>
<protein>
    <recommendedName>
        <fullName evidence="2">Methyltransferase type 11 domain-containing protein</fullName>
    </recommendedName>
</protein>
<dbReference type="InterPro" id="IPR029063">
    <property type="entry name" value="SAM-dependent_MTases_sf"/>
</dbReference>
<comment type="caution">
    <text evidence="3">The sequence shown here is derived from an EMBL/GenBank/DDBJ whole genome shotgun (WGS) entry which is preliminary data.</text>
</comment>
<dbReference type="AlphaFoldDB" id="A0A2N3N5I0"/>
<dbReference type="CDD" id="cd02440">
    <property type="entry name" value="AdoMet_MTases"/>
    <property type="match status" value="1"/>
</dbReference>
<evidence type="ECO:0000313" key="3">
    <source>
        <dbReference type="EMBL" id="PKS07703.1"/>
    </source>
</evidence>
<gene>
    <name evidence="3" type="ORF">jhhlp_006311</name>
</gene>
<dbReference type="STRING" id="41688.A0A2N3N5I0"/>
<feature type="chain" id="PRO_5014613097" description="Methyltransferase type 11 domain-containing protein" evidence="1">
    <location>
        <begin position="35"/>
        <end position="278"/>
    </location>
</feature>
<dbReference type="Proteomes" id="UP000233524">
    <property type="component" value="Unassembled WGS sequence"/>
</dbReference>